<name>I6YKW3_MYCWM</name>
<evidence type="ECO:0000313" key="1">
    <source>
        <dbReference type="EMBL" id="AFN64859.1"/>
    </source>
</evidence>
<gene>
    <name evidence="1" type="ordered locus">WEN_00260</name>
</gene>
<keyword evidence="2" id="KW-1185">Reference proteome</keyword>
<dbReference type="STRING" id="1197325.WEN_00260"/>
<dbReference type="Proteomes" id="UP000009005">
    <property type="component" value="Chromosome"/>
</dbReference>
<evidence type="ECO:0000313" key="2">
    <source>
        <dbReference type="Proteomes" id="UP000009005"/>
    </source>
</evidence>
<dbReference type="PATRIC" id="fig|1197325.3.peg.58"/>
<proteinExistence type="predicted"/>
<dbReference type="RefSeq" id="WP_014849569.1">
    <property type="nucleotide sequence ID" value="NC_018149.1"/>
</dbReference>
<dbReference type="HOGENOM" id="CLU_1203781_0_0_14"/>
<dbReference type="KEGG" id="mwe:WEN_00260"/>
<reference evidence="1 2" key="1">
    <citation type="journal article" date="2012" name="J. Bacteriol.">
        <title>Complete genome sequence of Mycoplasma wenyonii strain Massachusetts.</title>
        <authorList>
            <person name="Dos Santos A.P."/>
            <person name="Guimaraes A.M."/>
            <person name="do Nascimento N.C."/>
            <person name="Sanmiguel P.J."/>
            <person name="Messick J.B."/>
        </authorList>
    </citation>
    <scope>NUCLEOTIDE SEQUENCE [LARGE SCALE GENOMIC DNA]</scope>
    <source>
        <strain evidence="1 2">Massachusetts</strain>
    </source>
</reference>
<dbReference type="AlphaFoldDB" id="I6YKW3"/>
<accession>I6YKW3</accession>
<sequence length="216" mass="23923">MLSGRAFKLVSLSVIGLAVSSIIWLTAKGEKVTKTGHGVAKNPRLVLARGEGLDLSFSYDSFFGDKDLTGKSIPFKEVNIKFGDYKLKEGDVLCSPYQNDKYFVLREISRRSDPIPKYKIDGYDGEVSRCDTNIFRNGKGGKIKTVTLKGFRPLGSTQNSASVSVIYVANCHFTLNKTAEGAIRNIMASRCTTTEYRTFGSEIQTSPIITKYEFDN</sequence>
<organism evidence="1 2">
    <name type="scientific">Mycoplasma wenyonii (strain Massachusetts)</name>
    <name type="common">Eperythrozoon wenyonii</name>
    <dbReference type="NCBI Taxonomy" id="1197325"/>
    <lineage>
        <taxon>Bacteria</taxon>
        <taxon>Bacillati</taxon>
        <taxon>Mycoplasmatota</taxon>
        <taxon>Mollicutes</taxon>
        <taxon>Mycoplasmataceae</taxon>
        <taxon>Mycoplasma</taxon>
    </lineage>
</organism>
<dbReference type="EMBL" id="CP003703">
    <property type="protein sequence ID" value="AFN64859.1"/>
    <property type="molecule type" value="Genomic_DNA"/>
</dbReference>
<protein>
    <submittedName>
        <fullName evidence="1">Uncharacterized protein</fullName>
    </submittedName>
</protein>